<comment type="caution">
    <text evidence="2">The sequence shown here is derived from an EMBL/GenBank/DDBJ whole genome shotgun (WGS) entry which is preliminary data.</text>
</comment>
<evidence type="ECO:0000313" key="2">
    <source>
        <dbReference type="EMBL" id="MCI52942.1"/>
    </source>
</evidence>
<evidence type="ECO:0000313" key="3">
    <source>
        <dbReference type="Proteomes" id="UP000265520"/>
    </source>
</evidence>
<proteinExistence type="predicted"/>
<accession>A0A392SWW5</accession>
<organism evidence="2 3">
    <name type="scientific">Trifolium medium</name>
    <dbReference type="NCBI Taxonomy" id="97028"/>
    <lineage>
        <taxon>Eukaryota</taxon>
        <taxon>Viridiplantae</taxon>
        <taxon>Streptophyta</taxon>
        <taxon>Embryophyta</taxon>
        <taxon>Tracheophyta</taxon>
        <taxon>Spermatophyta</taxon>
        <taxon>Magnoliopsida</taxon>
        <taxon>eudicotyledons</taxon>
        <taxon>Gunneridae</taxon>
        <taxon>Pentapetalae</taxon>
        <taxon>rosids</taxon>
        <taxon>fabids</taxon>
        <taxon>Fabales</taxon>
        <taxon>Fabaceae</taxon>
        <taxon>Papilionoideae</taxon>
        <taxon>50 kb inversion clade</taxon>
        <taxon>NPAAA clade</taxon>
        <taxon>Hologalegina</taxon>
        <taxon>IRL clade</taxon>
        <taxon>Trifolieae</taxon>
        <taxon>Trifolium</taxon>
    </lineage>
</organism>
<protein>
    <submittedName>
        <fullName evidence="2">Uncharacterized protein</fullName>
    </submittedName>
</protein>
<dbReference type="AlphaFoldDB" id="A0A392SWW5"/>
<feature type="non-terminal residue" evidence="2">
    <location>
        <position position="76"/>
    </location>
</feature>
<keyword evidence="3" id="KW-1185">Reference proteome</keyword>
<reference evidence="2 3" key="1">
    <citation type="journal article" date="2018" name="Front. Plant Sci.">
        <title>Red Clover (Trifolium pratense) and Zigzag Clover (T. medium) - A Picture of Genomic Similarities and Differences.</title>
        <authorList>
            <person name="Dluhosova J."/>
            <person name="Istvanek J."/>
            <person name="Nedelnik J."/>
            <person name="Repkova J."/>
        </authorList>
    </citation>
    <scope>NUCLEOTIDE SEQUENCE [LARGE SCALE GENOMIC DNA]</scope>
    <source>
        <strain evidence="3">cv. 10/8</strain>
        <tissue evidence="2">Leaf</tissue>
    </source>
</reference>
<name>A0A392SWW5_9FABA</name>
<dbReference type="EMBL" id="LXQA010455295">
    <property type="protein sequence ID" value="MCI52942.1"/>
    <property type="molecule type" value="Genomic_DNA"/>
</dbReference>
<dbReference type="Proteomes" id="UP000265520">
    <property type="component" value="Unassembled WGS sequence"/>
</dbReference>
<evidence type="ECO:0000256" key="1">
    <source>
        <dbReference type="SAM" id="MobiDB-lite"/>
    </source>
</evidence>
<feature type="region of interest" description="Disordered" evidence="1">
    <location>
        <begin position="57"/>
        <end position="76"/>
    </location>
</feature>
<sequence length="76" mass="9430">MIEERGIDGLKLMKEMVDRCNRKRLTQTPHYDPIFEEMVMNKVLSDFNLFEEEFFKAEEEEKRRKEEEDKRKQEEE</sequence>